<dbReference type="SUPFAM" id="SSF63380">
    <property type="entry name" value="Riboflavin synthase domain-like"/>
    <property type="match status" value="1"/>
</dbReference>
<reference evidence="30" key="2">
    <citation type="journal article" date="2009" name="Fungal Genet. Biol.">
        <title>The 2008 update of the Aspergillus nidulans genome annotation: a community effort.</title>
        <authorList>
            <person name="Wortman J.R."/>
            <person name="Gilsenan J.M."/>
            <person name="Joardar V."/>
            <person name="Deegan J."/>
            <person name="Clutterbuck J."/>
            <person name="Andersen M.R."/>
            <person name="Archer D."/>
            <person name="Bencina M."/>
            <person name="Braus G."/>
            <person name="Coutinho P."/>
            <person name="von Dohren H."/>
            <person name="Doonan J."/>
            <person name="Driessen A.J."/>
            <person name="Durek P."/>
            <person name="Espeso E."/>
            <person name="Fekete E."/>
            <person name="Flipphi M."/>
            <person name="Estrada C.G."/>
            <person name="Geysens S."/>
            <person name="Goldman G."/>
            <person name="de Groot P.W."/>
            <person name="Hansen K."/>
            <person name="Harris S.D."/>
            <person name="Heinekamp T."/>
            <person name="Helmstaedt K."/>
            <person name="Henrissat B."/>
            <person name="Hofmann G."/>
            <person name="Homan T."/>
            <person name="Horio T."/>
            <person name="Horiuchi H."/>
            <person name="James S."/>
            <person name="Jones M."/>
            <person name="Karaffa L."/>
            <person name="Karanyi Z."/>
            <person name="Kato M."/>
            <person name="Keller N."/>
            <person name="Kelly D.E."/>
            <person name="Kiel J.A."/>
            <person name="Kim J.M."/>
            <person name="van der Klei I.J."/>
            <person name="Klis F.M."/>
            <person name="Kovalchuk A."/>
            <person name="Krasevec N."/>
            <person name="Kubicek C.P."/>
            <person name="Liu B."/>
            <person name="Maccabe A."/>
            <person name="Meyer V."/>
            <person name="Mirabito P."/>
            <person name="Miskei M."/>
            <person name="Mos M."/>
            <person name="Mullins J."/>
            <person name="Nelson D.R."/>
            <person name="Nielsen J."/>
            <person name="Oakley B.R."/>
            <person name="Osmani S.A."/>
            <person name="Pakula T."/>
            <person name="Paszewski A."/>
            <person name="Paulsen I."/>
            <person name="Pilsyk S."/>
            <person name="Pocsi I."/>
            <person name="Punt P.J."/>
            <person name="Ram A.F."/>
            <person name="Ren Q."/>
            <person name="Robellet X."/>
            <person name="Robson G."/>
            <person name="Seiboth B."/>
            <person name="van Solingen P."/>
            <person name="Specht T."/>
            <person name="Sun J."/>
            <person name="Taheri-Talesh N."/>
            <person name="Takeshita N."/>
            <person name="Ussery D."/>
            <person name="vanKuyk P.A."/>
            <person name="Visser H."/>
            <person name="van de Vondervoort P.J."/>
            <person name="de Vries R.P."/>
            <person name="Walton J."/>
            <person name="Xiang X."/>
            <person name="Xiong Y."/>
            <person name="Zeng A.P."/>
            <person name="Brandt B.W."/>
            <person name="Cornell M.J."/>
            <person name="van den Hondel C.A."/>
            <person name="Visser J."/>
            <person name="Oliver S.G."/>
            <person name="Turner G."/>
        </authorList>
    </citation>
    <scope>GENOME REANNOTATION</scope>
    <source>
        <strain evidence="30">FGSC A4 / ATCC 38163 / CBS 112.46 / NRRL 194 / M139</strain>
    </source>
</reference>
<dbReference type="SUPFAM" id="SSF52343">
    <property type="entry name" value="Ferredoxin reductase-like, C-terminal NADP-linked domain"/>
    <property type="match status" value="1"/>
</dbReference>
<dbReference type="Proteomes" id="UP000000560">
    <property type="component" value="Chromosome VII"/>
</dbReference>
<evidence type="ECO:0000256" key="12">
    <source>
        <dbReference type="ARBA" id="ARBA00022827"/>
    </source>
</evidence>
<keyword evidence="10 26" id="KW-0479">Metal-binding</keyword>
<dbReference type="InterPro" id="IPR017927">
    <property type="entry name" value="FAD-bd_FR_type"/>
</dbReference>
<keyword evidence="14" id="KW-0560">Oxidoreductase</keyword>
<comment type="similarity">
    <text evidence="26">Belongs to the cytochrome b5 family.</text>
</comment>
<evidence type="ECO:0000256" key="14">
    <source>
        <dbReference type="ARBA" id="ARBA00023002"/>
    </source>
</evidence>
<evidence type="ECO:0000256" key="13">
    <source>
        <dbReference type="ARBA" id="ARBA00022989"/>
    </source>
</evidence>
<dbReference type="PANTHER" id="PTHR19370:SF178">
    <property type="entry name" value="CYTOCHROME-B5 REDUCTASE"/>
    <property type="match status" value="1"/>
</dbReference>
<dbReference type="PROSITE" id="PS00191">
    <property type="entry name" value="CYTOCHROME_B5_1"/>
    <property type="match status" value="1"/>
</dbReference>
<keyword evidence="11" id="KW-1000">Mitochondrion outer membrane</keyword>
<feature type="binding site" evidence="25">
    <location>
        <position position="285"/>
    </location>
    <ligand>
        <name>FAD</name>
        <dbReference type="ChEBI" id="CHEBI:57692"/>
    </ligand>
</feature>
<dbReference type="InterPro" id="IPR001199">
    <property type="entry name" value="Cyt_B5-like_heme/steroid-bd"/>
</dbReference>
<evidence type="ECO:0000256" key="1">
    <source>
        <dbReference type="ARBA" id="ARBA00001974"/>
    </source>
</evidence>
<dbReference type="Pfam" id="PF00173">
    <property type="entry name" value="Cyt-b5"/>
    <property type="match status" value="1"/>
</dbReference>
<dbReference type="GO" id="GO:0090524">
    <property type="term" value="F:cytochrome-b5 reductase activity, acting on NADH"/>
    <property type="evidence" value="ECO:0007669"/>
    <property type="project" value="UniProtKB-EC"/>
</dbReference>
<feature type="transmembrane region" description="Helical" evidence="26">
    <location>
        <begin position="113"/>
        <end position="134"/>
    </location>
</feature>
<feature type="domain" description="Cytochrome b5 heme-binding" evidence="27">
    <location>
        <begin position="1"/>
        <end position="77"/>
    </location>
</feature>
<dbReference type="InterPro" id="IPR036400">
    <property type="entry name" value="Cyt_B5-like_heme/steroid_sf"/>
</dbReference>
<comment type="pathway">
    <text evidence="3">Protein modification; peptidyl-diphthamide biosynthesis.</text>
</comment>
<dbReference type="KEGG" id="ani:ANIA_08920"/>
<evidence type="ECO:0000256" key="4">
    <source>
        <dbReference type="ARBA" id="ARBA00006105"/>
    </source>
</evidence>
<organism evidence="29 30">
    <name type="scientific">Emericella nidulans (strain FGSC A4 / ATCC 38163 / CBS 112.46 / NRRL 194 / M139)</name>
    <name type="common">Aspergillus nidulans</name>
    <dbReference type="NCBI Taxonomy" id="227321"/>
    <lineage>
        <taxon>Eukaryota</taxon>
        <taxon>Fungi</taxon>
        <taxon>Dikarya</taxon>
        <taxon>Ascomycota</taxon>
        <taxon>Pezizomycotina</taxon>
        <taxon>Eurotiomycetes</taxon>
        <taxon>Eurotiomycetidae</taxon>
        <taxon>Eurotiales</taxon>
        <taxon>Aspergillaceae</taxon>
        <taxon>Aspergillus</taxon>
        <taxon>Aspergillus subgen. Nidulantes</taxon>
    </lineage>
</organism>
<evidence type="ECO:0000256" key="17">
    <source>
        <dbReference type="ARBA" id="ARBA00023128"/>
    </source>
</evidence>
<evidence type="ECO:0000256" key="6">
    <source>
        <dbReference type="ARBA" id="ARBA00022617"/>
    </source>
</evidence>
<dbReference type="InterPro" id="IPR039261">
    <property type="entry name" value="FNR_nucleotide-bd"/>
</dbReference>
<comment type="catalytic activity">
    <reaction evidence="24">
        <text>2 Fe(3+)-[Dph3] + NADH = 2 Fe(2+)-[Dph3] + NAD(+) + H(+)</text>
        <dbReference type="Rhea" id="RHEA:71231"/>
        <dbReference type="Rhea" id="RHEA-COMP:18002"/>
        <dbReference type="Rhea" id="RHEA-COMP:18003"/>
        <dbReference type="ChEBI" id="CHEBI:15378"/>
        <dbReference type="ChEBI" id="CHEBI:29033"/>
        <dbReference type="ChEBI" id="CHEBI:29034"/>
        <dbReference type="ChEBI" id="CHEBI:57540"/>
        <dbReference type="ChEBI" id="CHEBI:57945"/>
        <dbReference type="ChEBI" id="CHEBI:83228"/>
    </reaction>
    <physiologicalReaction direction="left-to-right" evidence="24">
        <dbReference type="Rhea" id="RHEA:71232"/>
    </physiologicalReaction>
</comment>
<dbReference type="PANTHER" id="PTHR19370">
    <property type="entry name" value="NADH-CYTOCHROME B5 REDUCTASE"/>
    <property type="match status" value="1"/>
</dbReference>
<keyword evidence="7 25" id="KW-0285">Flavoprotein</keyword>
<evidence type="ECO:0000256" key="2">
    <source>
        <dbReference type="ARBA" id="ARBA00004572"/>
    </source>
</evidence>
<dbReference type="GeneID" id="2868237"/>
<keyword evidence="6 26" id="KW-0349">Heme</keyword>
<dbReference type="Pfam" id="PF00970">
    <property type="entry name" value="FAD_binding_6"/>
    <property type="match status" value="1"/>
</dbReference>
<dbReference type="EC" id="1.6.2.2" evidence="5"/>
<accession>Q5AS10</accession>
<dbReference type="PRINTS" id="PR00406">
    <property type="entry name" value="CYTB5RDTASE"/>
</dbReference>
<dbReference type="InterPro" id="IPR008333">
    <property type="entry name" value="Cbr1-like_FAD-bd_dom"/>
</dbReference>
<evidence type="ECO:0000256" key="16">
    <source>
        <dbReference type="ARBA" id="ARBA00023027"/>
    </source>
</evidence>
<dbReference type="GO" id="GO:0046872">
    <property type="term" value="F:metal ion binding"/>
    <property type="evidence" value="ECO:0007669"/>
    <property type="project" value="UniProtKB-UniRule"/>
</dbReference>
<keyword evidence="17" id="KW-0496">Mitochondrion</keyword>
<dbReference type="GO" id="GO:0016740">
    <property type="term" value="F:transferase activity"/>
    <property type="evidence" value="ECO:0007669"/>
    <property type="project" value="UniProtKB-KW"/>
</dbReference>
<dbReference type="InterPro" id="IPR018506">
    <property type="entry name" value="Cyt_B5_heme-BS"/>
</dbReference>
<keyword evidence="18 26" id="KW-0472">Membrane</keyword>
<comment type="cofactor">
    <cofactor evidence="1 25">
        <name>FAD</name>
        <dbReference type="ChEBI" id="CHEBI:57692"/>
    </cofactor>
</comment>
<evidence type="ECO:0000256" key="9">
    <source>
        <dbReference type="ARBA" id="ARBA00022692"/>
    </source>
</evidence>
<evidence type="ECO:0000256" key="26">
    <source>
        <dbReference type="RuleBase" id="RU362121"/>
    </source>
</evidence>
<comment type="function">
    <text evidence="19">NADH-dependent reductase for DPH3 and cytochrome b5. Required for the first step of diphthamide biosynthesis, a post-translational modification of histidine which occurs in elongation factor 2. DPH1 and DPH2 transfer a 3-amino-3-carboxypropyl (ACP) group from S-adenosyl-L-methionine (SAM) to a histidine residue, the reaction is assisted by a reduction system comprising DPH3 and a NADH-dependent reductase, predominantly CBR1. By reducing DPH3, also involved in the formation of the tRNA wobble base modification mcm5s 2U (5-methoxycarbonylmethyl-2-thiouridine), mediated by the elongator complex. The cytochrome b5/NADH cytochrome b5 reductase electron transfer system supports the catalytic activity of several sterol biosynthetic enzymes.</text>
</comment>
<proteinExistence type="inferred from homology"/>
<dbReference type="GO" id="GO:0005741">
    <property type="term" value="C:mitochondrial outer membrane"/>
    <property type="evidence" value="ECO:0007669"/>
    <property type="project" value="UniProtKB-SubCell"/>
</dbReference>
<evidence type="ECO:0000259" key="28">
    <source>
        <dbReference type="PROSITE" id="PS51384"/>
    </source>
</evidence>
<dbReference type="GO" id="GO:0016491">
    <property type="term" value="F:oxidoreductase activity"/>
    <property type="evidence" value="ECO:0000318"/>
    <property type="project" value="GO_Central"/>
</dbReference>
<evidence type="ECO:0000256" key="25">
    <source>
        <dbReference type="PIRSR" id="PIRSR601834-1"/>
    </source>
</evidence>
<feature type="binding site" evidence="25">
    <location>
        <position position="304"/>
    </location>
    <ligand>
        <name>FAD</name>
        <dbReference type="ChEBI" id="CHEBI:57692"/>
    </ligand>
</feature>
<evidence type="ECO:0000256" key="23">
    <source>
        <dbReference type="ARBA" id="ARBA00047682"/>
    </source>
</evidence>
<feature type="binding site" evidence="25">
    <location>
        <position position="302"/>
    </location>
    <ligand>
        <name>FAD</name>
        <dbReference type="ChEBI" id="CHEBI:57692"/>
    </ligand>
</feature>
<name>Q5AS10_EMENI</name>
<feature type="binding site" evidence="25">
    <location>
        <position position="353"/>
    </location>
    <ligand>
        <name>FAD</name>
        <dbReference type="ChEBI" id="CHEBI:57692"/>
    </ligand>
</feature>
<evidence type="ECO:0000256" key="5">
    <source>
        <dbReference type="ARBA" id="ARBA00012011"/>
    </source>
</evidence>
<dbReference type="FunFam" id="3.40.50.80:FF:000019">
    <property type="entry name" value="NADH-cytochrome b5 reductase"/>
    <property type="match status" value="1"/>
</dbReference>
<comment type="subcellular location">
    <subcellularLocation>
        <location evidence="2">Mitochondrion outer membrane</location>
        <topology evidence="2">Single-pass membrane protein</topology>
    </subcellularLocation>
</comment>
<evidence type="ECO:0000256" key="20">
    <source>
        <dbReference type="ARBA" id="ARBA00038836"/>
    </source>
</evidence>
<evidence type="ECO:0000256" key="8">
    <source>
        <dbReference type="ARBA" id="ARBA00022679"/>
    </source>
</evidence>
<dbReference type="CDD" id="cd06183">
    <property type="entry name" value="cyt_b5_reduct_like"/>
    <property type="match status" value="1"/>
</dbReference>
<dbReference type="OrthoDB" id="260519at2759"/>
<evidence type="ECO:0000256" key="22">
    <source>
        <dbReference type="ARBA" id="ARBA00041901"/>
    </source>
</evidence>
<dbReference type="InParanoid" id="Q5AS10"/>
<feature type="domain" description="FAD-binding FR-type" evidence="28">
    <location>
        <begin position="233"/>
        <end position="336"/>
    </location>
</feature>
<dbReference type="InterPro" id="IPR001834">
    <property type="entry name" value="CBR-like"/>
</dbReference>
<dbReference type="RefSeq" id="XP_682189.1">
    <property type="nucleotide sequence ID" value="XM_677097.1"/>
</dbReference>
<dbReference type="PRINTS" id="PR00363">
    <property type="entry name" value="CYTOCHROMEB5"/>
</dbReference>
<dbReference type="InterPro" id="IPR001709">
    <property type="entry name" value="Flavoprot_Pyr_Nucl_cyt_Rdtase"/>
</dbReference>
<evidence type="ECO:0000313" key="29">
    <source>
        <dbReference type="EMBL" id="CBF84656.1"/>
    </source>
</evidence>
<comment type="similarity">
    <text evidence="4">Belongs to the flavoprotein pyridine nucleotide cytochrome reductase family.</text>
</comment>
<dbReference type="eggNOG" id="KOG0537">
    <property type="taxonomic scope" value="Eukaryota"/>
</dbReference>
<dbReference type="EMBL" id="BN001307">
    <property type="protein sequence ID" value="CBF84656.1"/>
    <property type="molecule type" value="Genomic_DNA"/>
</dbReference>
<dbReference type="HOGENOM" id="CLU_003827_0_1_1"/>
<evidence type="ECO:0000256" key="15">
    <source>
        <dbReference type="ARBA" id="ARBA00023004"/>
    </source>
</evidence>
<gene>
    <name evidence="29" type="ORF">ANIA_08920</name>
</gene>
<keyword evidence="16" id="KW-0520">NAD</keyword>
<dbReference type="InterPro" id="IPR001433">
    <property type="entry name" value="OxRdtase_FAD/NAD-bd"/>
</dbReference>
<evidence type="ECO:0000259" key="27">
    <source>
        <dbReference type="PROSITE" id="PS50255"/>
    </source>
</evidence>
<dbReference type="Gene3D" id="3.40.50.80">
    <property type="entry name" value="Nucleotide-binding domain of ferredoxin-NADP reductase (FNR) module"/>
    <property type="match status" value="1"/>
</dbReference>
<dbReference type="FunFam" id="3.10.120.10:FF:000002">
    <property type="entry name" value="Cytochrome b5 type B"/>
    <property type="match status" value="1"/>
</dbReference>
<evidence type="ECO:0000256" key="10">
    <source>
        <dbReference type="ARBA" id="ARBA00022723"/>
    </source>
</evidence>
<reference evidence="30" key="1">
    <citation type="journal article" date="2005" name="Nature">
        <title>Sequencing of Aspergillus nidulans and comparative analysis with A. fumigatus and A. oryzae.</title>
        <authorList>
            <person name="Galagan J.E."/>
            <person name="Calvo S.E."/>
            <person name="Cuomo C."/>
            <person name="Ma L.J."/>
            <person name="Wortman J.R."/>
            <person name="Batzoglou S."/>
            <person name="Lee S.I."/>
            <person name="Basturkmen M."/>
            <person name="Spevak C.C."/>
            <person name="Clutterbuck J."/>
            <person name="Kapitonov V."/>
            <person name="Jurka J."/>
            <person name="Scazzocchio C."/>
            <person name="Farman M."/>
            <person name="Butler J."/>
            <person name="Purcell S."/>
            <person name="Harris S."/>
            <person name="Braus G.H."/>
            <person name="Draht O."/>
            <person name="Busch S."/>
            <person name="D'Enfert C."/>
            <person name="Bouchier C."/>
            <person name="Goldman G.H."/>
            <person name="Bell-Pedersen D."/>
            <person name="Griffiths-Jones S."/>
            <person name="Doonan J.H."/>
            <person name="Yu J."/>
            <person name="Vienken K."/>
            <person name="Pain A."/>
            <person name="Freitag M."/>
            <person name="Selker E.U."/>
            <person name="Archer D.B."/>
            <person name="Penalva M.A."/>
            <person name="Oakley B.R."/>
            <person name="Momany M."/>
            <person name="Tanaka T."/>
            <person name="Kumagai T."/>
            <person name="Asai K."/>
            <person name="Machida M."/>
            <person name="Nierman W.C."/>
            <person name="Denning D.W."/>
            <person name="Caddick M."/>
            <person name="Hynes M."/>
            <person name="Paoletti M."/>
            <person name="Fischer R."/>
            <person name="Miller B."/>
            <person name="Dyer P."/>
            <person name="Sachs M.S."/>
            <person name="Osmani S.A."/>
            <person name="Birren B.W."/>
        </authorList>
    </citation>
    <scope>NUCLEOTIDE SEQUENCE [LARGE SCALE GENOMIC DNA]</scope>
    <source>
        <strain evidence="30">FGSC A4 / ATCC 38163 / CBS 112.46 / NRRL 194 / M139</strain>
    </source>
</reference>
<dbReference type="PROSITE" id="PS50255">
    <property type="entry name" value="CYTOCHROME_B5_2"/>
    <property type="match status" value="1"/>
</dbReference>
<dbReference type="STRING" id="227321.Q5AS10"/>
<keyword evidence="12 25" id="KW-0274">FAD</keyword>
<sequence>MPSYTLEQVKAHCTPDDIWIILHNKVYEVTKYLEDHPGGSAVLIEVAGADATEAFEEIGHSDEAREQLEPYYIGDLPDQEQAESVEIYRPTFEQVSQSAVINTKKTSKSFSSLLSVLVKLGLTGAVGAATIAVFQKNWTPRQLLHALPALTTPIPLPRISGSGGSQFWSGVGIATITQLSLSFGLGVWVSTKLDVQQEFTHYPPRRPASSARLIRLPSTTRALAPRSPVLDPRQWRSFPLTSKKEVAPNVYRLVFALPKADDILGLPTGQHVALRATVDGKTVQRSYTPISNNTDRGHIELLIKVYPKGLLTNHLAQMEVGETIEMRGPKGAMKYSAQYAYRIGMIAGGTGITPMYQLIRAICEDESDNTQVSLLYANNGEADILLREELESFAGRFPHKFKMEGFVNGEMIAKHIGSPADDAKVLLCGPPPMVEAMKKTLAGMGWDMPGAIANGTDQ</sequence>
<dbReference type="SMART" id="SM01117">
    <property type="entry name" value="Cyt-b5"/>
    <property type="match status" value="1"/>
</dbReference>
<dbReference type="PRINTS" id="PR00371">
    <property type="entry name" value="FPNCR"/>
</dbReference>
<keyword evidence="30" id="KW-1185">Reference proteome</keyword>
<evidence type="ECO:0000313" key="30">
    <source>
        <dbReference type="Proteomes" id="UP000000560"/>
    </source>
</evidence>
<dbReference type="Pfam" id="PF00175">
    <property type="entry name" value="NAD_binding_1"/>
    <property type="match status" value="1"/>
</dbReference>
<dbReference type="FunFam" id="2.40.30.10:FF:000032">
    <property type="entry name" value="NADH-cytochrome b5 reductase"/>
    <property type="match status" value="1"/>
</dbReference>
<dbReference type="eggNOG" id="KOG0534">
    <property type="taxonomic scope" value="Eukaryota"/>
</dbReference>
<keyword evidence="9 26" id="KW-0812">Transmembrane</keyword>
<evidence type="ECO:0000256" key="24">
    <source>
        <dbReference type="ARBA" id="ARBA00049138"/>
    </source>
</evidence>
<dbReference type="PROSITE" id="PS51384">
    <property type="entry name" value="FAD_FR"/>
    <property type="match status" value="1"/>
</dbReference>
<accession>C8VLJ2</accession>
<feature type="binding site" evidence="25">
    <location>
        <position position="287"/>
    </location>
    <ligand>
        <name>FAD</name>
        <dbReference type="ChEBI" id="CHEBI:57692"/>
    </ligand>
</feature>
<keyword evidence="8" id="KW-0808">Transferase</keyword>
<dbReference type="AlphaFoldDB" id="Q5AS10"/>
<protein>
    <recommendedName>
        <fullName evidence="21">NADH-cytochrome b5 reductase 1</fullName>
        <ecNumber evidence="5">1.6.2.2</ecNumber>
    </recommendedName>
    <alternativeName>
        <fullName evidence="22">Microsomal cytochrome b reductase</fullName>
    </alternativeName>
</protein>
<comment type="catalytic activity">
    <reaction evidence="23">
        <text>2 Fe(III)-[cytochrome b5] + NADH = 2 Fe(II)-[cytochrome b5] + NAD(+) + H(+)</text>
        <dbReference type="Rhea" id="RHEA:46680"/>
        <dbReference type="Rhea" id="RHEA-COMP:10438"/>
        <dbReference type="Rhea" id="RHEA-COMP:10439"/>
        <dbReference type="ChEBI" id="CHEBI:15378"/>
        <dbReference type="ChEBI" id="CHEBI:29033"/>
        <dbReference type="ChEBI" id="CHEBI:29034"/>
        <dbReference type="ChEBI" id="CHEBI:57540"/>
        <dbReference type="ChEBI" id="CHEBI:57945"/>
        <dbReference type="EC" id="1.6.2.2"/>
    </reaction>
</comment>
<evidence type="ECO:0000256" key="3">
    <source>
        <dbReference type="ARBA" id="ARBA00005156"/>
    </source>
</evidence>
<keyword evidence="15 26" id="KW-0408">Iron</keyword>
<evidence type="ECO:0000256" key="18">
    <source>
        <dbReference type="ARBA" id="ARBA00023136"/>
    </source>
</evidence>
<dbReference type="Gene3D" id="3.10.120.10">
    <property type="entry name" value="Cytochrome b5-like heme/steroid binding domain"/>
    <property type="match status" value="1"/>
</dbReference>
<dbReference type="OMA" id="KGAMQYS"/>
<comment type="subunit">
    <text evidence="20">Monomer. Component of the 2-(3-amino-3-carboxypropyl)histidine synthase complex composed of DPH1, DPH2, DPH3 and a NADH-dependent reductase, predominantly CBR1.</text>
</comment>
<dbReference type="SUPFAM" id="SSF55856">
    <property type="entry name" value="Cytochrome b5-like heme/steroid binding domain"/>
    <property type="match status" value="1"/>
</dbReference>
<evidence type="ECO:0000256" key="11">
    <source>
        <dbReference type="ARBA" id="ARBA00022787"/>
    </source>
</evidence>
<dbReference type="InterPro" id="IPR017938">
    <property type="entry name" value="Riboflavin_synthase-like_b-brl"/>
</dbReference>
<evidence type="ECO:0000256" key="19">
    <source>
        <dbReference type="ARBA" id="ARBA00037104"/>
    </source>
</evidence>
<dbReference type="GO" id="GO:0020037">
    <property type="term" value="F:heme binding"/>
    <property type="evidence" value="ECO:0007669"/>
    <property type="project" value="UniProtKB-UniRule"/>
</dbReference>
<dbReference type="Gene3D" id="2.40.30.10">
    <property type="entry name" value="Translation factors"/>
    <property type="match status" value="1"/>
</dbReference>
<evidence type="ECO:0000256" key="21">
    <source>
        <dbReference type="ARBA" id="ARBA00039438"/>
    </source>
</evidence>
<keyword evidence="13 26" id="KW-1133">Transmembrane helix</keyword>
<evidence type="ECO:0000256" key="7">
    <source>
        <dbReference type="ARBA" id="ARBA00022630"/>
    </source>
</evidence>